<feature type="compositionally biased region" description="Low complexity" evidence="2">
    <location>
        <begin position="135"/>
        <end position="156"/>
    </location>
</feature>
<dbReference type="GO" id="GO:0003729">
    <property type="term" value="F:mRNA binding"/>
    <property type="evidence" value="ECO:0007669"/>
    <property type="project" value="TreeGrafter"/>
</dbReference>
<dbReference type="Gene3D" id="1.25.40.10">
    <property type="entry name" value="Tetratricopeptide repeat domain"/>
    <property type="match status" value="1"/>
</dbReference>
<dbReference type="EMBL" id="MU866188">
    <property type="protein sequence ID" value="KAK4176687.1"/>
    <property type="molecule type" value="Genomic_DNA"/>
</dbReference>
<dbReference type="InterPro" id="IPR011990">
    <property type="entry name" value="TPR-like_helical_dom_sf"/>
</dbReference>
<dbReference type="Proteomes" id="UP001302321">
    <property type="component" value="Unassembled WGS sequence"/>
</dbReference>
<evidence type="ECO:0000256" key="1">
    <source>
        <dbReference type="ARBA" id="ARBA00022737"/>
    </source>
</evidence>
<sequence>MKLDFTTAFDMAAPRLVVDGLWRCLCPSIDAALLRRTSSVQHRFTSTVVATQQQQDGSNQEQKLPPSNLLPSSEQQQQQQQQSAIDKETQLATAPKNKKTTRPGKNQRRWEYEKAKRKLLKHQQEKEDGSPFPMTTTKATTAFTTTITTTTTSSTSQRPPLHSPPPENTPLSETSLPLTLLSLSENSIPTSLLSQMTTAALRHSLNLLITRLGKSVKRFTGANIRLLVDYLVKERGQVPDELLYRALVISNWDPQTGSCWELEDILREMDKANIAPSELFWKAAVRLLAIHPDYTLRNLILRRIGVVYGQQSRLMKEVREDVILGLLRERQEELALEMLEETIGWEEEEIEKMEEGGDGWRRRWMSGTGWDTVVYVLGRRGHTEEAFGVLMKRLELEGRRKGGKMGLQGQGGAWLERVPMEVWYFMLEECSRESYLEGTKFLWGKLVESGLVVPSDGMLNNVLNTGARHCDEELATGAFRELAARGTKMTGLHYDALVDCYADQGKLEEALEVLSIKAESFPGGQAEETRSILRLLVREPEMANRVFDILSELKGKRRKVPASGPVVLIEFVSLQGGMEALVEALERVEPLMDGDTGGLAKLCFHAKTIEDWRLIAEAYPRVGTSVSLRKAAYFLNEMVRHLAANRQGDLDLAFARLWDMGRHMSQTAVKYPTDDTLMALLDRCYWERDSRIWAVIDLARKRGIQVDESDMENLSMISKPQVDEEILDPSVRLP</sequence>
<proteinExistence type="predicted"/>
<keyword evidence="1" id="KW-0677">Repeat</keyword>
<accession>A0AAN6WAS2</accession>
<dbReference type="PANTHER" id="PTHR47938">
    <property type="entry name" value="RESPIRATORY COMPLEX I CHAPERONE (CIA84), PUTATIVE (AFU_ORTHOLOGUE AFUA_2G06020)-RELATED"/>
    <property type="match status" value="1"/>
</dbReference>
<comment type="caution">
    <text evidence="4">The sequence shown here is derived from an EMBL/GenBank/DDBJ whole genome shotgun (WGS) entry which is preliminary data.</text>
</comment>
<gene>
    <name evidence="4" type="ORF">QBC36DRAFT_351689</name>
</gene>
<name>A0AAN6WAS2_9PEZI</name>
<evidence type="ECO:0000313" key="4">
    <source>
        <dbReference type="EMBL" id="KAK4176687.1"/>
    </source>
</evidence>
<reference evidence="4" key="2">
    <citation type="submission" date="2023-05" db="EMBL/GenBank/DDBJ databases">
        <authorList>
            <consortium name="Lawrence Berkeley National Laboratory"/>
            <person name="Steindorff A."/>
            <person name="Hensen N."/>
            <person name="Bonometti L."/>
            <person name="Westerberg I."/>
            <person name="Brannstrom I.O."/>
            <person name="Guillou S."/>
            <person name="Cros-Aarteil S."/>
            <person name="Calhoun S."/>
            <person name="Haridas S."/>
            <person name="Kuo A."/>
            <person name="Mondo S."/>
            <person name="Pangilinan J."/>
            <person name="Riley R."/>
            <person name="Labutti K."/>
            <person name="Andreopoulos B."/>
            <person name="Lipzen A."/>
            <person name="Chen C."/>
            <person name="Yanf M."/>
            <person name="Daum C."/>
            <person name="Ng V."/>
            <person name="Clum A."/>
            <person name="Ohm R."/>
            <person name="Martin F."/>
            <person name="Silar P."/>
            <person name="Natvig D."/>
            <person name="Lalanne C."/>
            <person name="Gautier V."/>
            <person name="Ament-Velasquez S.L."/>
            <person name="Kruys A."/>
            <person name="Hutchinson M.I."/>
            <person name="Powell A.J."/>
            <person name="Barry K."/>
            <person name="Miller A.N."/>
            <person name="Grigoriev I.V."/>
            <person name="Debuchy R."/>
            <person name="Gladieux P."/>
            <person name="Thoren M.H."/>
            <person name="Johannesson H."/>
        </authorList>
    </citation>
    <scope>NUCLEOTIDE SEQUENCE</scope>
    <source>
        <strain evidence="4">CBS 892.96</strain>
    </source>
</reference>
<dbReference type="AlphaFoldDB" id="A0AAN6WAS2"/>
<dbReference type="InterPro" id="IPR057027">
    <property type="entry name" value="TPR_mt"/>
</dbReference>
<dbReference type="PANTHER" id="PTHR47938:SF35">
    <property type="entry name" value="PENTATRICOPEPTIDE REPEAT-CONTAINING PROTEIN 4, MITOCHONDRIAL-RELATED"/>
    <property type="match status" value="1"/>
</dbReference>
<organism evidence="4 5">
    <name type="scientific">Triangularia setosa</name>
    <dbReference type="NCBI Taxonomy" id="2587417"/>
    <lineage>
        <taxon>Eukaryota</taxon>
        <taxon>Fungi</taxon>
        <taxon>Dikarya</taxon>
        <taxon>Ascomycota</taxon>
        <taxon>Pezizomycotina</taxon>
        <taxon>Sordariomycetes</taxon>
        <taxon>Sordariomycetidae</taxon>
        <taxon>Sordariales</taxon>
        <taxon>Podosporaceae</taxon>
        <taxon>Triangularia</taxon>
    </lineage>
</organism>
<dbReference type="SUPFAM" id="SSF81995">
    <property type="entry name" value="beta-sandwich domain of Sec23/24"/>
    <property type="match status" value="1"/>
</dbReference>
<feature type="region of interest" description="Disordered" evidence="2">
    <location>
        <begin position="48"/>
        <end position="173"/>
    </location>
</feature>
<feature type="compositionally biased region" description="Basic residues" evidence="2">
    <location>
        <begin position="96"/>
        <end position="107"/>
    </location>
</feature>
<keyword evidence="5" id="KW-1185">Reference proteome</keyword>
<evidence type="ECO:0000313" key="5">
    <source>
        <dbReference type="Proteomes" id="UP001302321"/>
    </source>
</evidence>
<evidence type="ECO:0000256" key="2">
    <source>
        <dbReference type="SAM" id="MobiDB-lite"/>
    </source>
</evidence>
<feature type="compositionally biased region" description="Polar residues" evidence="2">
    <location>
        <begin position="48"/>
        <end position="62"/>
    </location>
</feature>
<evidence type="ECO:0000259" key="3">
    <source>
        <dbReference type="Pfam" id="PF23276"/>
    </source>
</evidence>
<feature type="domain" description="Pentatricopeptide repeat-containing protein-mitochondrial" evidence="3">
    <location>
        <begin position="456"/>
        <end position="582"/>
    </location>
</feature>
<protein>
    <recommendedName>
        <fullName evidence="3">Pentatricopeptide repeat-containing protein-mitochondrial domain-containing protein</fullName>
    </recommendedName>
</protein>
<dbReference type="Pfam" id="PF23276">
    <property type="entry name" value="TPR_24"/>
    <property type="match status" value="1"/>
</dbReference>
<reference evidence="4" key="1">
    <citation type="journal article" date="2023" name="Mol. Phylogenet. Evol.">
        <title>Genome-scale phylogeny and comparative genomics of the fungal order Sordariales.</title>
        <authorList>
            <person name="Hensen N."/>
            <person name="Bonometti L."/>
            <person name="Westerberg I."/>
            <person name="Brannstrom I.O."/>
            <person name="Guillou S."/>
            <person name="Cros-Aarteil S."/>
            <person name="Calhoun S."/>
            <person name="Haridas S."/>
            <person name="Kuo A."/>
            <person name="Mondo S."/>
            <person name="Pangilinan J."/>
            <person name="Riley R."/>
            <person name="LaButti K."/>
            <person name="Andreopoulos B."/>
            <person name="Lipzen A."/>
            <person name="Chen C."/>
            <person name="Yan M."/>
            <person name="Daum C."/>
            <person name="Ng V."/>
            <person name="Clum A."/>
            <person name="Steindorff A."/>
            <person name="Ohm R.A."/>
            <person name="Martin F."/>
            <person name="Silar P."/>
            <person name="Natvig D.O."/>
            <person name="Lalanne C."/>
            <person name="Gautier V."/>
            <person name="Ament-Velasquez S.L."/>
            <person name="Kruys A."/>
            <person name="Hutchinson M.I."/>
            <person name="Powell A.J."/>
            <person name="Barry K."/>
            <person name="Miller A.N."/>
            <person name="Grigoriev I.V."/>
            <person name="Debuchy R."/>
            <person name="Gladieux P."/>
            <person name="Hiltunen Thoren M."/>
            <person name="Johannesson H."/>
        </authorList>
    </citation>
    <scope>NUCLEOTIDE SEQUENCE</scope>
    <source>
        <strain evidence="4">CBS 892.96</strain>
    </source>
</reference>